<feature type="transmembrane region" description="Helical" evidence="1">
    <location>
        <begin position="7"/>
        <end position="31"/>
    </location>
</feature>
<protein>
    <recommendedName>
        <fullName evidence="4">YtzI protein</fullName>
    </recommendedName>
</protein>
<keyword evidence="3" id="KW-1185">Reference proteome</keyword>
<keyword evidence="1" id="KW-1133">Transmembrane helix</keyword>
<gene>
    <name evidence="2" type="ORF">ABNX05_11160</name>
</gene>
<evidence type="ECO:0000313" key="3">
    <source>
        <dbReference type="Proteomes" id="UP001478862"/>
    </source>
</evidence>
<comment type="caution">
    <text evidence="2">The sequence shown here is derived from an EMBL/GenBank/DDBJ whole genome shotgun (WGS) entry which is preliminary data.</text>
</comment>
<evidence type="ECO:0000256" key="1">
    <source>
        <dbReference type="SAM" id="Phobius"/>
    </source>
</evidence>
<dbReference type="RefSeq" id="WP_349659806.1">
    <property type="nucleotide sequence ID" value="NZ_JBEGDG010000007.1"/>
</dbReference>
<dbReference type="Proteomes" id="UP001478862">
    <property type="component" value="Unassembled WGS sequence"/>
</dbReference>
<sequence>MSKSMKIWIGIGLMSMFMLVSILSFIGGVFFTGYSIVTNPEAYEDIVCEKE</sequence>
<evidence type="ECO:0000313" key="2">
    <source>
        <dbReference type="EMBL" id="MEQ6355177.1"/>
    </source>
</evidence>
<keyword evidence="1" id="KW-0472">Membrane</keyword>
<name>A0ABV1MRP2_9BACI</name>
<organism evidence="2 3">
    <name type="scientific">Lysinibacillus zambalensis</name>
    <dbReference type="NCBI Taxonomy" id="3160866"/>
    <lineage>
        <taxon>Bacteria</taxon>
        <taxon>Bacillati</taxon>
        <taxon>Bacillota</taxon>
        <taxon>Bacilli</taxon>
        <taxon>Bacillales</taxon>
        <taxon>Bacillaceae</taxon>
        <taxon>Lysinibacillus</taxon>
    </lineage>
</organism>
<dbReference type="EMBL" id="JBEGDG010000007">
    <property type="protein sequence ID" value="MEQ6355177.1"/>
    <property type="molecule type" value="Genomic_DNA"/>
</dbReference>
<reference evidence="2 3" key="1">
    <citation type="submission" date="2024-06" db="EMBL/GenBank/DDBJ databases">
        <title>Lysinibacillus zambalefons sp. nov., a Novel Firmicute Isolated from the Poon Bato Zambales Hyperalkaline Spring.</title>
        <authorList>
            <person name="Aja J.A."/>
            <person name="Lazaro J.E.H."/>
            <person name="Llorin L.D."/>
            <person name="Lim K.R."/>
            <person name="Teodosio J."/>
            <person name="Dalisay D.S."/>
        </authorList>
    </citation>
    <scope>NUCLEOTIDE SEQUENCE [LARGE SCALE GENOMIC DNA]</scope>
    <source>
        <strain evidence="2 3">M3</strain>
    </source>
</reference>
<keyword evidence="1" id="KW-0812">Transmembrane</keyword>
<proteinExistence type="predicted"/>
<evidence type="ECO:0008006" key="4">
    <source>
        <dbReference type="Google" id="ProtNLM"/>
    </source>
</evidence>
<accession>A0ABV1MRP2</accession>